<gene>
    <name evidence="2" type="ORF">GCM10025883_39480</name>
</gene>
<keyword evidence="3" id="KW-1185">Reference proteome</keyword>
<dbReference type="EMBL" id="BSUO01000001">
    <property type="protein sequence ID" value="GMA41903.1"/>
    <property type="molecule type" value="Genomic_DNA"/>
</dbReference>
<proteinExistence type="predicted"/>
<evidence type="ECO:0000313" key="2">
    <source>
        <dbReference type="EMBL" id="GMA41903.1"/>
    </source>
</evidence>
<dbReference type="Proteomes" id="UP001157126">
    <property type="component" value="Unassembled WGS sequence"/>
</dbReference>
<evidence type="ECO:0000259" key="1">
    <source>
        <dbReference type="Pfam" id="PF01402"/>
    </source>
</evidence>
<dbReference type="InterPro" id="IPR002145">
    <property type="entry name" value="CopG"/>
</dbReference>
<accession>A0ABQ6IVD2</accession>
<feature type="domain" description="Ribbon-helix-helix protein CopG" evidence="1">
    <location>
        <begin position="6"/>
        <end position="40"/>
    </location>
</feature>
<sequence>MSLMERRLQILLDEKRYERLTGEAERTGRSVAAVVREAIDMRFPDDGGQSRADAARTLLSLSDMDVSNPPDDGPGESPAELKAAYEEALAAKVGD</sequence>
<reference evidence="3" key="1">
    <citation type="journal article" date="2019" name="Int. J. Syst. Evol. Microbiol.">
        <title>The Global Catalogue of Microorganisms (GCM) 10K type strain sequencing project: providing services to taxonomists for standard genome sequencing and annotation.</title>
        <authorList>
            <consortium name="The Broad Institute Genomics Platform"/>
            <consortium name="The Broad Institute Genome Sequencing Center for Infectious Disease"/>
            <person name="Wu L."/>
            <person name="Ma J."/>
        </authorList>
    </citation>
    <scope>NUCLEOTIDE SEQUENCE [LARGE SCALE GENOMIC DNA]</scope>
    <source>
        <strain evidence="3">NBRC 113072</strain>
    </source>
</reference>
<evidence type="ECO:0000313" key="3">
    <source>
        <dbReference type="Proteomes" id="UP001157126"/>
    </source>
</evidence>
<dbReference type="RefSeq" id="WP_284305389.1">
    <property type="nucleotide sequence ID" value="NZ_BSUO01000001.1"/>
</dbReference>
<organism evidence="2 3">
    <name type="scientific">Mobilicoccus caccae</name>
    <dbReference type="NCBI Taxonomy" id="1859295"/>
    <lineage>
        <taxon>Bacteria</taxon>
        <taxon>Bacillati</taxon>
        <taxon>Actinomycetota</taxon>
        <taxon>Actinomycetes</taxon>
        <taxon>Micrococcales</taxon>
        <taxon>Dermatophilaceae</taxon>
        <taxon>Mobilicoccus</taxon>
    </lineage>
</organism>
<dbReference type="Pfam" id="PF01402">
    <property type="entry name" value="RHH_1"/>
    <property type="match status" value="1"/>
</dbReference>
<protein>
    <recommendedName>
        <fullName evidence="1">Ribbon-helix-helix protein CopG domain-containing protein</fullName>
    </recommendedName>
</protein>
<name>A0ABQ6IVD2_9MICO</name>
<comment type="caution">
    <text evidence="2">The sequence shown here is derived from an EMBL/GenBank/DDBJ whole genome shotgun (WGS) entry which is preliminary data.</text>
</comment>